<dbReference type="CDD" id="cd06529">
    <property type="entry name" value="S24_LexA-like"/>
    <property type="match status" value="1"/>
</dbReference>
<feature type="domain" description="HTH cro/C1-type" evidence="2">
    <location>
        <begin position="8"/>
        <end position="61"/>
    </location>
</feature>
<dbReference type="PANTHER" id="PTHR46558:SF11">
    <property type="entry name" value="HTH-TYPE TRANSCRIPTIONAL REGULATOR XRE"/>
    <property type="match status" value="1"/>
</dbReference>
<keyword evidence="4" id="KW-1185">Reference proteome</keyword>
<dbReference type="Pfam" id="PF01381">
    <property type="entry name" value="HTH_3"/>
    <property type="match status" value="1"/>
</dbReference>
<evidence type="ECO:0000313" key="4">
    <source>
        <dbReference type="Proteomes" id="UP000244193"/>
    </source>
</evidence>
<accession>A0A2S0RGU2</accession>
<dbReference type="CDD" id="cd00093">
    <property type="entry name" value="HTH_XRE"/>
    <property type="match status" value="1"/>
</dbReference>
<reference evidence="3 4" key="1">
    <citation type="submission" date="2018-04" db="EMBL/GenBank/DDBJ databases">
        <title>Genome sequencing of Flavobacterium sp. HYN0048.</title>
        <authorList>
            <person name="Yi H."/>
            <person name="Baek C."/>
        </authorList>
    </citation>
    <scope>NUCLEOTIDE SEQUENCE [LARGE SCALE GENOMIC DNA]</scope>
    <source>
        <strain evidence="3 4">HYN0048</strain>
    </source>
</reference>
<dbReference type="Proteomes" id="UP000244193">
    <property type="component" value="Chromosome"/>
</dbReference>
<name>A0A2S0RGU2_9FLAO</name>
<dbReference type="GO" id="GO:0003677">
    <property type="term" value="F:DNA binding"/>
    <property type="evidence" value="ECO:0007669"/>
    <property type="project" value="UniProtKB-KW"/>
</dbReference>
<sequence>MSIFSDNLRYLRVKHGLTQQKIADILLIPRERYAKYEGMTDPPLDCLQKISRYYHVSIDLLLSFDIRQVPYEDLIKLEDNRILLPMAVDSFGENKIEIIPARAQAGYLSGYSDPEFIEGLQHISLPFLRNGKYRAFPVTGDSMPPHKEGSFIVGQYIERLTDVIDGKTYILITKNDGIAYKRLKKNSASSLTAQSDNTIYEPYEVKASEVLEIWQYACSIATQEFEQDDFGVMSVKDVLQGIRQDFSALRNEFAGRKVQ</sequence>
<evidence type="ECO:0000259" key="2">
    <source>
        <dbReference type="PROSITE" id="PS50943"/>
    </source>
</evidence>
<dbReference type="InterPro" id="IPR036286">
    <property type="entry name" value="LexA/Signal_pep-like_sf"/>
</dbReference>
<dbReference type="OrthoDB" id="3831186at2"/>
<evidence type="ECO:0000313" key="3">
    <source>
        <dbReference type="EMBL" id="AWA30749.1"/>
    </source>
</evidence>
<dbReference type="Gene3D" id="1.10.260.40">
    <property type="entry name" value="lambda repressor-like DNA-binding domains"/>
    <property type="match status" value="1"/>
</dbReference>
<dbReference type="KEGG" id="fmg:HYN48_12015"/>
<dbReference type="SUPFAM" id="SSF51306">
    <property type="entry name" value="LexA/Signal peptidase"/>
    <property type="match status" value="1"/>
</dbReference>
<dbReference type="SUPFAM" id="SSF47413">
    <property type="entry name" value="lambda repressor-like DNA-binding domains"/>
    <property type="match status" value="1"/>
</dbReference>
<dbReference type="PANTHER" id="PTHR46558">
    <property type="entry name" value="TRACRIPTIONAL REGULATORY PROTEIN-RELATED-RELATED"/>
    <property type="match status" value="1"/>
</dbReference>
<dbReference type="RefSeq" id="WP_108372035.1">
    <property type="nucleotide sequence ID" value="NZ_CP028811.1"/>
</dbReference>
<dbReference type="SMART" id="SM00530">
    <property type="entry name" value="HTH_XRE"/>
    <property type="match status" value="1"/>
</dbReference>
<organism evidence="3 4">
    <name type="scientific">Flavobacterium magnum</name>
    <dbReference type="NCBI Taxonomy" id="2162713"/>
    <lineage>
        <taxon>Bacteria</taxon>
        <taxon>Pseudomonadati</taxon>
        <taxon>Bacteroidota</taxon>
        <taxon>Flavobacteriia</taxon>
        <taxon>Flavobacteriales</taxon>
        <taxon>Flavobacteriaceae</taxon>
        <taxon>Flavobacterium</taxon>
    </lineage>
</organism>
<proteinExistence type="predicted"/>
<protein>
    <submittedName>
        <fullName evidence="3">XRE family transcriptional regulator</fullName>
    </submittedName>
</protein>
<dbReference type="InterPro" id="IPR015927">
    <property type="entry name" value="Peptidase_S24_S26A/B/C"/>
</dbReference>
<evidence type="ECO:0000256" key="1">
    <source>
        <dbReference type="ARBA" id="ARBA00023125"/>
    </source>
</evidence>
<dbReference type="Pfam" id="PF00717">
    <property type="entry name" value="Peptidase_S24"/>
    <property type="match status" value="1"/>
</dbReference>
<dbReference type="AlphaFoldDB" id="A0A2S0RGU2"/>
<dbReference type="InterPro" id="IPR001387">
    <property type="entry name" value="Cro/C1-type_HTH"/>
</dbReference>
<dbReference type="InterPro" id="IPR010982">
    <property type="entry name" value="Lambda_DNA-bd_dom_sf"/>
</dbReference>
<dbReference type="PROSITE" id="PS50943">
    <property type="entry name" value="HTH_CROC1"/>
    <property type="match status" value="1"/>
</dbReference>
<dbReference type="EMBL" id="CP028811">
    <property type="protein sequence ID" value="AWA30749.1"/>
    <property type="molecule type" value="Genomic_DNA"/>
</dbReference>
<dbReference type="Gene3D" id="2.10.109.10">
    <property type="entry name" value="Umud Fragment, subunit A"/>
    <property type="match status" value="1"/>
</dbReference>
<keyword evidence="1" id="KW-0238">DNA-binding</keyword>
<gene>
    <name evidence="3" type="ORF">HYN48_12015</name>
</gene>
<dbReference type="InterPro" id="IPR039418">
    <property type="entry name" value="LexA-like"/>
</dbReference>